<keyword evidence="1" id="KW-0812">Transmembrane</keyword>
<evidence type="ECO:0000313" key="2">
    <source>
        <dbReference type="EMBL" id="TQV89085.1"/>
    </source>
</evidence>
<keyword evidence="1" id="KW-1133">Transmembrane helix</keyword>
<dbReference type="RefSeq" id="WP_142892570.1">
    <property type="nucleotide sequence ID" value="NZ_ML660161.1"/>
</dbReference>
<gene>
    <name evidence="2" type="ORF">FLL46_06035</name>
</gene>
<sequence length="67" mass="7201">MELQGRIAWRYLSGVVIVIKGLLSSLSFAGSFTARSAIINSQTGKLSAFGFGQLSLGYQCHSYGEVK</sequence>
<name>A0A545UHZ1_9GAMM</name>
<proteinExistence type="predicted"/>
<reference evidence="2 3" key="1">
    <citation type="submission" date="2019-07" db="EMBL/GenBank/DDBJ databases">
        <title>Draft genome for Aliikangiella sp. M105.</title>
        <authorList>
            <person name="Wang G."/>
        </authorList>
    </citation>
    <scope>NUCLEOTIDE SEQUENCE [LARGE SCALE GENOMIC DNA]</scope>
    <source>
        <strain evidence="2 3">M105</strain>
    </source>
</reference>
<dbReference type="Proteomes" id="UP000315439">
    <property type="component" value="Unassembled WGS sequence"/>
</dbReference>
<evidence type="ECO:0000313" key="3">
    <source>
        <dbReference type="Proteomes" id="UP000315439"/>
    </source>
</evidence>
<keyword evidence="1" id="KW-0472">Membrane</keyword>
<keyword evidence="3" id="KW-1185">Reference proteome</keyword>
<feature type="transmembrane region" description="Helical" evidence="1">
    <location>
        <begin position="12"/>
        <end position="32"/>
    </location>
</feature>
<evidence type="ECO:0000256" key="1">
    <source>
        <dbReference type="SAM" id="Phobius"/>
    </source>
</evidence>
<comment type="caution">
    <text evidence="2">The sequence shown here is derived from an EMBL/GenBank/DDBJ whole genome shotgun (WGS) entry which is preliminary data.</text>
</comment>
<dbReference type="EMBL" id="VIKS01000003">
    <property type="protein sequence ID" value="TQV89085.1"/>
    <property type="molecule type" value="Genomic_DNA"/>
</dbReference>
<dbReference type="AlphaFoldDB" id="A0A545UHZ1"/>
<organism evidence="2 3">
    <name type="scientific">Aliikangiella coralliicola</name>
    <dbReference type="NCBI Taxonomy" id="2592383"/>
    <lineage>
        <taxon>Bacteria</taxon>
        <taxon>Pseudomonadati</taxon>
        <taxon>Pseudomonadota</taxon>
        <taxon>Gammaproteobacteria</taxon>
        <taxon>Oceanospirillales</taxon>
        <taxon>Pleioneaceae</taxon>
        <taxon>Aliikangiella</taxon>
    </lineage>
</organism>
<accession>A0A545UHZ1</accession>
<protein>
    <submittedName>
        <fullName evidence="2">Uncharacterized protein</fullName>
    </submittedName>
</protein>